<reference evidence="1" key="1">
    <citation type="journal article" date="2015" name="Genome Biol. Evol.">
        <title>Organellar Genomes of White Spruce (Picea glauca): Assembly and Annotation.</title>
        <authorList>
            <person name="Jackman S.D."/>
            <person name="Warren R.L."/>
            <person name="Gibb E.A."/>
            <person name="Vandervalk B.P."/>
            <person name="Mohamadi H."/>
            <person name="Chu J."/>
            <person name="Raymond A."/>
            <person name="Pleasance S."/>
            <person name="Coope R."/>
            <person name="Wildung M.R."/>
            <person name="Ritland C.E."/>
            <person name="Bousquet J."/>
            <person name="Jones S.J."/>
            <person name="Bohlmann J."/>
            <person name="Birol I."/>
        </authorList>
    </citation>
    <scope>NUCLEOTIDE SEQUENCE [LARGE SCALE GENOMIC DNA]</scope>
    <source>
        <tissue evidence="1">Flushing bud</tissue>
    </source>
</reference>
<gene>
    <name evidence="1" type="ORF">ABT39_MTgene4259</name>
</gene>
<name>A0A124GNI4_PICGL</name>
<proteinExistence type="predicted"/>
<sequence length="68" mass="8094">MSLPPFVSNLDHCDALREISEFAYKQCMLRTEMRCTVVIESLKLIIRWSQLGWEIAYLFLYDAFFALR</sequence>
<dbReference type="EMBL" id="LKAM01000004">
    <property type="protein sequence ID" value="KUM48923.1"/>
    <property type="molecule type" value="Genomic_DNA"/>
</dbReference>
<protein>
    <submittedName>
        <fullName evidence="1">Uncharacterized protein</fullName>
    </submittedName>
</protein>
<keyword evidence="1" id="KW-0496">Mitochondrion</keyword>
<comment type="caution">
    <text evidence="1">The sequence shown here is derived from an EMBL/GenBank/DDBJ whole genome shotgun (WGS) entry which is preliminary data.</text>
</comment>
<organism evidence="1">
    <name type="scientific">Picea glauca</name>
    <name type="common">White spruce</name>
    <name type="synonym">Pinus glauca</name>
    <dbReference type="NCBI Taxonomy" id="3330"/>
    <lineage>
        <taxon>Eukaryota</taxon>
        <taxon>Viridiplantae</taxon>
        <taxon>Streptophyta</taxon>
        <taxon>Embryophyta</taxon>
        <taxon>Tracheophyta</taxon>
        <taxon>Spermatophyta</taxon>
        <taxon>Pinopsida</taxon>
        <taxon>Pinidae</taxon>
        <taxon>Conifers I</taxon>
        <taxon>Pinales</taxon>
        <taxon>Pinaceae</taxon>
        <taxon>Picea</taxon>
    </lineage>
</organism>
<geneLocation type="mitochondrion" evidence="1"/>
<dbReference type="AlphaFoldDB" id="A0A124GNI4"/>
<accession>A0A124GNI4</accession>
<evidence type="ECO:0000313" key="1">
    <source>
        <dbReference type="EMBL" id="KUM48923.1"/>
    </source>
</evidence>